<feature type="region of interest" description="Disordered" evidence="14">
    <location>
        <begin position="251"/>
        <end position="309"/>
    </location>
</feature>
<dbReference type="PROSITE" id="PS50235">
    <property type="entry name" value="USP_3"/>
    <property type="match status" value="1"/>
</dbReference>
<feature type="compositionally biased region" description="Basic and acidic residues" evidence="14">
    <location>
        <begin position="275"/>
        <end position="287"/>
    </location>
</feature>
<dbReference type="GO" id="GO:0016579">
    <property type="term" value="P:protein deubiquitination"/>
    <property type="evidence" value="ECO:0007669"/>
    <property type="project" value="InterPro"/>
</dbReference>
<dbReference type="GO" id="GO:0006508">
    <property type="term" value="P:proteolysis"/>
    <property type="evidence" value="ECO:0007669"/>
    <property type="project" value="UniProtKB-KW"/>
</dbReference>
<dbReference type="GO" id="GO:0046872">
    <property type="term" value="F:metal ion binding"/>
    <property type="evidence" value="ECO:0007669"/>
    <property type="project" value="UniProtKB-KW"/>
</dbReference>
<dbReference type="Pfam" id="PF01302">
    <property type="entry name" value="CAP_GLY"/>
    <property type="match status" value="3"/>
</dbReference>
<comment type="subcellular location">
    <subcellularLocation>
        <location evidence="2">Cytoplasm</location>
        <location evidence="2">Cytoskeleton</location>
        <location evidence="2">Microtubule organizing center</location>
        <location evidence="2">Centrosome</location>
    </subcellularLocation>
    <subcellularLocation>
        <location evidence="3">Cytoplasm</location>
        <location evidence="3">Perinuclear region</location>
    </subcellularLocation>
</comment>
<dbReference type="InterPro" id="IPR013087">
    <property type="entry name" value="Znf_C2H2_type"/>
</dbReference>
<evidence type="ECO:0000313" key="16">
    <source>
        <dbReference type="Proteomes" id="UP000749559"/>
    </source>
</evidence>
<keyword evidence="6" id="KW-0963">Cytoplasm</keyword>
<keyword evidence="12" id="KW-0788">Thiol protease</keyword>
<accession>A0A8J1Y8Z4</accession>
<keyword evidence="10" id="KW-0833">Ubl conjugation pathway</keyword>
<reference evidence="15" key="1">
    <citation type="submission" date="2022-03" db="EMBL/GenBank/DDBJ databases">
        <authorList>
            <person name="Martin C."/>
        </authorList>
    </citation>
    <scope>NUCLEOTIDE SEQUENCE</scope>
</reference>
<dbReference type="InterPro" id="IPR036859">
    <property type="entry name" value="CAP-Gly_dom_sf"/>
</dbReference>
<evidence type="ECO:0000256" key="3">
    <source>
        <dbReference type="ARBA" id="ARBA00004556"/>
    </source>
</evidence>
<dbReference type="InterPro" id="IPR001394">
    <property type="entry name" value="Peptidase_C19_UCH"/>
</dbReference>
<evidence type="ECO:0000256" key="14">
    <source>
        <dbReference type="SAM" id="MobiDB-lite"/>
    </source>
</evidence>
<evidence type="ECO:0000313" key="15">
    <source>
        <dbReference type="EMBL" id="CAH1778727.1"/>
    </source>
</evidence>
<dbReference type="GO" id="GO:0005813">
    <property type="term" value="C:centrosome"/>
    <property type="evidence" value="ECO:0007669"/>
    <property type="project" value="UniProtKB-SubCell"/>
</dbReference>
<dbReference type="PANTHER" id="PTHR11830">
    <property type="entry name" value="40S RIBOSOMAL PROTEIN S3A"/>
    <property type="match status" value="1"/>
</dbReference>
<dbReference type="Gene3D" id="3.90.70.10">
    <property type="entry name" value="Cysteine proteinases"/>
    <property type="match status" value="1"/>
</dbReference>
<dbReference type="InterPro" id="IPR028889">
    <property type="entry name" value="USP"/>
</dbReference>
<dbReference type="EMBL" id="CAIIXF020000003">
    <property type="protein sequence ID" value="CAH1778727.1"/>
    <property type="molecule type" value="Genomic_DNA"/>
</dbReference>
<feature type="region of interest" description="Disordered" evidence="14">
    <location>
        <begin position="455"/>
        <end position="592"/>
    </location>
</feature>
<evidence type="ECO:0000256" key="8">
    <source>
        <dbReference type="ARBA" id="ARBA00022670"/>
    </source>
</evidence>
<dbReference type="Gene3D" id="2.30.30.190">
    <property type="entry name" value="CAP Gly-rich-like domain"/>
    <property type="match status" value="3"/>
</dbReference>
<feature type="region of interest" description="Disordered" evidence="14">
    <location>
        <begin position="198"/>
        <end position="234"/>
    </location>
</feature>
<evidence type="ECO:0000256" key="9">
    <source>
        <dbReference type="ARBA" id="ARBA00022723"/>
    </source>
</evidence>
<dbReference type="SMART" id="SM01052">
    <property type="entry name" value="CAP_GLY"/>
    <property type="match status" value="3"/>
</dbReference>
<keyword evidence="13" id="KW-0862">Zinc</keyword>
<feature type="region of interest" description="Disordered" evidence="14">
    <location>
        <begin position="422"/>
        <end position="442"/>
    </location>
</feature>
<feature type="compositionally biased region" description="Basic and acidic residues" evidence="14">
    <location>
        <begin position="513"/>
        <end position="523"/>
    </location>
</feature>
<dbReference type="InterPro" id="IPR000938">
    <property type="entry name" value="CAP-Gly_domain"/>
</dbReference>
<evidence type="ECO:0000256" key="6">
    <source>
        <dbReference type="ARBA" id="ARBA00022490"/>
    </source>
</evidence>
<feature type="compositionally biased region" description="Low complexity" evidence="14">
    <location>
        <begin position="211"/>
        <end position="223"/>
    </location>
</feature>
<evidence type="ECO:0000256" key="5">
    <source>
        <dbReference type="ARBA" id="ARBA00012759"/>
    </source>
</evidence>
<keyword evidence="8" id="KW-0645">Protease</keyword>
<name>A0A8J1Y8Z4_OWEFU</name>
<evidence type="ECO:0000256" key="4">
    <source>
        <dbReference type="ARBA" id="ARBA00009085"/>
    </source>
</evidence>
<dbReference type="OrthoDB" id="6287070at2759"/>
<dbReference type="Pfam" id="PF00443">
    <property type="entry name" value="UCH"/>
    <property type="match status" value="1"/>
</dbReference>
<feature type="compositionally biased region" description="Polar residues" evidence="14">
    <location>
        <begin position="224"/>
        <end position="234"/>
    </location>
</feature>
<dbReference type="PROSITE" id="PS50245">
    <property type="entry name" value="CAP_GLY_2"/>
    <property type="match status" value="1"/>
</dbReference>
<proteinExistence type="inferred from homology"/>
<evidence type="ECO:0000256" key="10">
    <source>
        <dbReference type="ARBA" id="ARBA00022786"/>
    </source>
</evidence>
<feature type="compositionally biased region" description="Basic and acidic residues" evidence="14">
    <location>
        <begin position="455"/>
        <end position="485"/>
    </location>
</feature>
<organism evidence="15 16">
    <name type="scientific">Owenia fusiformis</name>
    <name type="common">Polychaete worm</name>
    <dbReference type="NCBI Taxonomy" id="6347"/>
    <lineage>
        <taxon>Eukaryota</taxon>
        <taxon>Metazoa</taxon>
        <taxon>Spiralia</taxon>
        <taxon>Lophotrochozoa</taxon>
        <taxon>Annelida</taxon>
        <taxon>Polychaeta</taxon>
        <taxon>Sedentaria</taxon>
        <taxon>Canalipalpata</taxon>
        <taxon>Sabellida</taxon>
        <taxon>Oweniida</taxon>
        <taxon>Oweniidae</taxon>
        <taxon>Owenia</taxon>
    </lineage>
</organism>
<evidence type="ECO:0000256" key="13">
    <source>
        <dbReference type="ARBA" id="ARBA00022833"/>
    </source>
</evidence>
<dbReference type="SUPFAM" id="SSF54001">
    <property type="entry name" value="Cysteine proteinases"/>
    <property type="match status" value="1"/>
</dbReference>
<evidence type="ECO:0000256" key="7">
    <source>
        <dbReference type="ARBA" id="ARBA00022553"/>
    </source>
</evidence>
<comment type="similarity">
    <text evidence="4">Belongs to the peptidase C19 family.</text>
</comment>
<keyword evidence="9" id="KW-0479">Metal-binding</keyword>
<sequence length="1095" mass="124555">MSSDVHKTKKNKFILIKDSLAQKENTGIKAVFKSKEKEDINVLAGSLWEESSHKSVDGTFMNLIFLEGDNTELSCLHRDVSFITEHECNLLLAVNTCNERMQILKDPHWLKEVASLKIGNFVHLMKQQNLPEKVVCAIRYIGPFPNYKGWHFGLEIMDPPSAKGKGNTDGTIKKNHYFHCPKDCGVFVPMNKIRAHNQKHVATKSAHYTARSSSSLPRRSPSLTDSQSLSQKSYSNAVTSDVVPKVHASHKLPVQSSSVRSRNPQSPQSPPSSKVPHDNNPHPKDHISQNAEGRSEHRSRKNPLSISQEDELDKCTLKVGDRIVWYSDDGPEHGVVKWLGFLPINEGEENSRTDFTAGIEFDRPVGSGTGKYNDQQLFKTKHNHASLIPVCGLVKENEFNTNPAVVDPSYGMYSTWHGRRRPHLLHNESSPGTTASSTVDDNYLQQEELKMKEFERERREFEDVRKREDEQYEKYRSNRNRELQDRGQSSQHGRSTFRDKDRAEPMITQNIDTSRDTRVETGHSAHYGNSSDRALYSSQPVNPPASSPVNPPMPSAANPMNERREVENSFSDQNRFKSSREVGPPEEGKFDTEAYTYNGDLAVGSMVEVRGRLVVYGVIRWIGILPTSKSKQPIAGLEMEEESPTYTDGTFGNERYFTCPPNKGFFMYLDKCYKDSRFSDVAEDTSNPGVQTFGSIETPDVPGTVPPMCFNNLEEICGRKKGIQGHHNSCYLDASLFSMFAFTQVFDSILFRQKQSSDLPQYSQVQTVLKEGIINPLRKNFYVRADKVLKLRTLLDQLGTVQGMMGEEKDPEEFLNSLLQQIMKADPFITLSSGQNSFFYQLFVEKDNRIVLPTTQQLVGLSFLQTTNIKLAEVPSCFIIQMPRFGKDYKMYDRIVPSLKLDITDILQDAPRLCYVCGLEISEMECPDCSNQLNAEPSAYRSFCSECFQKFHTHRDRSKHRPLKLHIEEGFRECFEKQRRNLPNGDSPEIGREELELFAVVCIQTSHYVSFVRCGTGPDAPWVFFDSMADRVGAENGYNIPEVKPVPELPQWLEESNHNRIIGIKDNKQLPENIRRVLCDGYMCMYQSTEAMMYK</sequence>
<comment type="caution">
    <text evidence="15">The sequence shown here is derived from an EMBL/GenBank/DDBJ whole genome shotgun (WGS) entry which is preliminary data.</text>
</comment>
<feature type="compositionally biased region" description="Pro residues" evidence="14">
    <location>
        <begin position="541"/>
        <end position="554"/>
    </location>
</feature>
<dbReference type="InterPro" id="IPR038765">
    <property type="entry name" value="Papain-like_cys_pep_sf"/>
</dbReference>
<evidence type="ECO:0000256" key="2">
    <source>
        <dbReference type="ARBA" id="ARBA00004300"/>
    </source>
</evidence>
<evidence type="ECO:0000256" key="11">
    <source>
        <dbReference type="ARBA" id="ARBA00022801"/>
    </source>
</evidence>
<keyword evidence="7" id="KW-0597">Phosphoprotein</keyword>
<keyword evidence="11" id="KW-0378">Hydrolase</keyword>
<feature type="compositionally biased region" description="Polar residues" evidence="14">
    <location>
        <begin position="527"/>
        <end position="539"/>
    </location>
</feature>
<dbReference type="AlphaFoldDB" id="A0A8J1Y8Z4"/>
<evidence type="ECO:0000256" key="12">
    <source>
        <dbReference type="ARBA" id="ARBA00022807"/>
    </source>
</evidence>
<dbReference type="PROSITE" id="PS00028">
    <property type="entry name" value="ZINC_FINGER_C2H2_1"/>
    <property type="match status" value="1"/>
</dbReference>
<feature type="compositionally biased region" description="Polar residues" evidence="14">
    <location>
        <begin position="427"/>
        <end position="442"/>
    </location>
</feature>
<dbReference type="GO" id="GO:0048471">
    <property type="term" value="C:perinuclear region of cytoplasm"/>
    <property type="evidence" value="ECO:0007669"/>
    <property type="project" value="UniProtKB-SubCell"/>
</dbReference>
<comment type="catalytic activity">
    <reaction evidence="1">
        <text>Thiol-dependent hydrolysis of ester, thioester, amide, peptide and isopeptide bonds formed by the C-terminal Gly of ubiquitin (a 76-residue protein attached to proteins as an intracellular targeting signal).</text>
        <dbReference type="EC" id="3.4.19.12"/>
    </reaction>
</comment>
<protein>
    <recommendedName>
        <fullName evidence="5">ubiquitinyl hydrolase 1</fullName>
        <ecNumber evidence="5">3.4.19.12</ecNumber>
    </recommendedName>
</protein>
<evidence type="ECO:0000256" key="1">
    <source>
        <dbReference type="ARBA" id="ARBA00000707"/>
    </source>
</evidence>
<dbReference type="FunFam" id="3.90.70.10:FF:000009">
    <property type="entry name" value="Putative ubiquitin carboxyl-terminal hydrolase CYLD"/>
    <property type="match status" value="1"/>
</dbReference>
<dbReference type="Proteomes" id="UP000749559">
    <property type="component" value="Unassembled WGS sequence"/>
</dbReference>
<dbReference type="GO" id="GO:0004843">
    <property type="term" value="F:cysteine-type deubiquitinase activity"/>
    <property type="evidence" value="ECO:0007669"/>
    <property type="project" value="UniProtKB-EC"/>
</dbReference>
<keyword evidence="16" id="KW-1185">Reference proteome</keyword>
<dbReference type="SUPFAM" id="SSF74924">
    <property type="entry name" value="Cap-Gly domain"/>
    <property type="match status" value="3"/>
</dbReference>
<feature type="compositionally biased region" description="Low complexity" evidence="14">
    <location>
        <begin position="253"/>
        <end position="274"/>
    </location>
</feature>
<dbReference type="EC" id="3.4.19.12" evidence="5"/>
<gene>
    <name evidence="15" type="ORF">OFUS_LOCUS5603</name>
</gene>